<dbReference type="AlphaFoldDB" id="A0A834YIC5"/>
<accession>A0A834YIC5</accession>
<dbReference type="PANTHER" id="PTHR47988">
    <property type="entry name" value="SOMATIC EMBRYOGENESIS RECEPTOR KINASE 1"/>
    <property type="match status" value="1"/>
</dbReference>
<protein>
    <submittedName>
        <fullName evidence="3">Uncharacterized protein</fullName>
    </submittedName>
</protein>
<comment type="caution">
    <text evidence="3">The sequence shown here is derived from an EMBL/GenBank/DDBJ whole genome shotgun (WGS) entry which is preliminary data.</text>
</comment>
<keyword evidence="2" id="KW-0812">Transmembrane</keyword>
<evidence type="ECO:0000256" key="2">
    <source>
        <dbReference type="SAM" id="Phobius"/>
    </source>
</evidence>
<dbReference type="Gene3D" id="3.80.10.10">
    <property type="entry name" value="Ribonuclease Inhibitor"/>
    <property type="match status" value="1"/>
</dbReference>
<evidence type="ECO:0000313" key="4">
    <source>
        <dbReference type="Proteomes" id="UP000655225"/>
    </source>
</evidence>
<dbReference type="OrthoDB" id="5954366at2759"/>
<dbReference type="SUPFAM" id="SSF52058">
    <property type="entry name" value="L domain-like"/>
    <property type="match status" value="1"/>
</dbReference>
<evidence type="ECO:0000313" key="3">
    <source>
        <dbReference type="EMBL" id="KAF8388555.1"/>
    </source>
</evidence>
<name>A0A834YIC5_TETSI</name>
<dbReference type="Proteomes" id="UP000655225">
    <property type="component" value="Unassembled WGS sequence"/>
</dbReference>
<keyword evidence="4" id="KW-1185">Reference proteome</keyword>
<keyword evidence="2" id="KW-0472">Membrane</keyword>
<organism evidence="3 4">
    <name type="scientific">Tetracentron sinense</name>
    <name type="common">Spur-leaf</name>
    <dbReference type="NCBI Taxonomy" id="13715"/>
    <lineage>
        <taxon>Eukaryota</taxon>
        <taxon>Viridiplantae</taxon>
        <taxon>Streptophyta</taxon>
        <taxon>Embryophyta</taxon>
        <taxon>Tracheophyta</taxon>
        <taxon>Spermatophyta</taxon>
        <taxon>Magnoliopsida</taxon>
        <taxon>Trochodendrales</taxon>
        <taxon>Trochodendraceae</taxon>
        <taxon>Tetracentron</taxon>
    </lineage>
</organism>
<dbReference type="Pfam" id="PF00560">
    <property type="entry name" value="LRR_1"/>
    <property type="match status" value="1"/>
</dbReference>
<dbReference type="InterPro" id="IPR001611">
    <property type="entry name" value="Leu-rich_rpt"/>
</dbReference>
<sequence length="253" mass="28904">MNDKHCKSGNTSDTKCLNINFRKLEALIRLSEVFARSHLELQDSLPSYRENVAINQAFDACSTLQSFCCNILKSHTKFDAIPWDYLLHTMYLLLSWLTVFSYLHPFFLSEEEAFQSPSSTTLRFLVSVLPEFFLKVSPTLSTNSKGNALHALRSRLSHATNVLQSWDPILSSCNRYSKPRICAILNIFGTLGSELGELQHLMFFLSLKFLRLINNQLTRTIPKEFTTLSNLKVFDASNNDLCETIPIDPRNNK</sequence>
<gene>
    <name evidence="3" type="ORF">HHK36_027230</name>
</gene>
<keyword evidence="1" id="KW-0732">Signal</keyword>
<feature type="transmembrane region" description="Helical" evidence="2">
    <location>
        <begin position="85"/>
        <end position="108"/>
    </location>
</feature>
<dbReference type="EMBL" id="JABCRI010000020">
    <property type="protein sequence ID" value="KAF8388555.1"/>
    <property type="molecule type" value="Genomic_DNA"/>
</dbReference>
<keyword evidence="2" id="KW-1133">Transmembrane helix</keyword>
<dbReference type="InterPro" id="IPR032675">
    <property type="entry name" value="LRR_dom_sf"/>
</dbReference>
<proteinExistence type="predicted"/>
<evidence type="ECO:0000256" key="1">
    <source>
        <dbReference type="ARBA" id="ARBA00022729"/>
    </source>
</evidence>
<reference evidence="3 4" key="1">
    <citation type="submission" date="2020-04" db="EMBL/GenBank/DDBJ databases">
        <title>Plant Genome Project.</title>
        <authorList>
            <person name="Zhang R.-G."/>
        </authorList>
    </citation>
    <scope>NUCLEOTIDE SEQUENCE [LARGE SCALE GENOMIC DNA]</scope>
    <source>
        <strain evidence="3">YNK0</strain>
        <tissue evidence="3">Leaf</tissue>
    </source>
</reference>